<dbReference type="EMBL" id="PCTA01000036">
    <property type="protein sequence ID" value="PIP61034.1"/>
    <property type="molecule type" value="Genomic_DNA"/>
</dbReference>
<dbReference type="Proteomes" id="UP000231246">
    <property type="component" value="Unassembled WGS sequence"/>
</dbReference>
<comment type="caution">
    <text evidence="2">The sequence shown here is derived from an EMBL/GenBank/DDBJ whole genome shotgun (WGS) entry which is preliminary data.</text>
</comment>
<feature type="compositionally biased region" description="Basic and acidic residues" evidence="1">
    <location>
        <begin position="41"/>
        <end position="60"/>
    </location>
</feature>
<sequence>MNKKYKCVMCGSVSKDTLGTCYGAERKEVVSNVCVASQRGNGEHTNGDGHKDGDGHDHDKKDTSGICLACQGRNGVYTCSA</sequence>
<evidence type="ECO:0000313" key="2">
    <source>
        <dbReference type="EMBL" id="PIP61034.1"/>
    </source>
</evidence>
<evidence type="ECO:0000256" key="1">
    <source>
        <dbReference type="SAM" id="MobiDB-lite"/>
    </source>
</evidence>
<evidence type="ECO:0000313" key="3">
    <source>
        <dbReference type="Proteomes" id="UP000231246"/>
    </source>
</evidence>
<organism evidence="2 3">
    <name type="scientific">Candidatus Roizmanbacteria bacterium CG22_combo_CG10-13_8_21_14_all_38_20</name>
    <dbReference type="NCBI Taxonomy" id="1974862"/>
    <lineage>
        <taxon>Bacteria</taxon>
        <taxon>Candidatus Roizmaniibacteriota</taxon>
    </lineage>
</organism>
<accession>A0A2H0BTU9</accession>
<feature type="region of interest" description="Disordered" evidence="1">
    <location>
        <begin position="38"/>
        <end position="60"/>
    </location>
</feature>
<protein>
    <submittedName>
        <fullName evidence="2">Uncharacterized protein</fullName>
    </submittedName>
</protein>
<dbReference type="AlphaFoldDB" id="A0A2H0BTU9"/>
<reference evidence="2 3" key="1">
    <citation type="submission" date="2017-09" db="EMBL/GenBank/DDBJ databases">
        <title>Depth-based differentiation of microbial function through sediment-hosted aquifers and enrichment of novel symbionts in the deep terrestrial subsurface.</title>
        <authorList>
            <person name="Probst A.J."/>
            <person name="Ladd B."/>
            <person name="Jarett J.K."/>
            <person name="Geller-Mcgrath D.E."/>
            <person name="Sieber C.M."/>
            <person name="Emerson J.B."/>
            <person name="Anantharaman K."/>
            <person name="Thomas B.C."/>
            <person name="Malmstrom R."/>
            <person name="Stieglmeier M."/>
            <person name="Klingl A."/>
            <person name="Woyke T."/>
            <person name="Ryan C.M."/>
            <person name="Banfield J.F."/>
        </authorList>
    </citation>
    <scope>NUCLEOTIDE SEQUENCE [LARGE SCALE GENOMIC DNA]</scope>
    <source>
        <strain evidence="2">CG22_combo_CG10-13_8_21_14_all_38_20</strain>
    </source>
</reference>
<proteinExistence type="predicted"/>
<name>A0A2H0BTU9_9BACT</name>
<gene>
    <name evidence="2" type="ORF">COW99_06280</name>
</gene>